<feature type="compositionally biased region" description="Basic and acidic residues" evidence="1">
    <location>
        <begin position="93"/>
        <end position="106"/>
    </location>
</feature>
<feature type="region of interest" description="Disordered" evidence="1">
    <location>
        <begin position="219"/>
        <end position="251"/>
    </location>
</feature>
<name>A0ABN9PA99_9DINO</name>
<reference evidence="2" key="1">
    <citation type="submission" date="2023-10" db="EMBL/GenBank/DDBJ databases">
        <authorList>
            <person name="Chen Y."/>
            <person name="Shah S."/>
            <person name="Dougan E. K."/>
            <person name="Thang M."/>
            <person name="Chan C."/>
        </authorList>
    </citation>
    <scope>NUCLEOTIDE SEQUENCE [LARGE SCALE GENOMIC DNA]</scope>
</reference>
<evidence type="ECO:0000256" key="1">
    <source>
        <dbReference type="SAM" id="MobiDB-lite"/>
    </source>
</evidence>
<feature type="region of interest" description="Disordered" evidence="1">
    <location>
        <begin position="91"/>
        <end position="116"/>
    </location>
</feature>
<dbReference type="EMBL" id="CAUYUJ010000259">
    <property type="protein sequence ID" value="CAK0789564.1"/>
    <property type="molecule type" value="Genomic_DNA"/>
</dbReference>
<feature type="compositionally biased region" description="Low complexity" evidence="1">
    <location>
        <begin position="478"/>
        <end position="489"/>
    </location>
</feature>
<comment type="caution">
    <text evidence="2">The sequence shown here is derived from an EMBL/GenBank/DDBJ whole genome shotgun (WGS) entry which is preliminary data.</text>
</comment>
<feature type="region of interest" description="Disordered" evidence="1">
    <location>
        <begin position="453"/>
        <end position="502"/>
    </location>
</feature>
<evidence type="ECO:0000313" key="2">
    <source>
        <dbReference type="EMBL" id="CAK0789564.1"/>
    </source>
</evidence>
<gene>
    <name evidence="2" type="ORF">PCOR1329_LOCUS1096</name>
</gene>
<feature type="region of interest" description="Disordered" evidence="1">
    <location>
        <begin position="19"/>
        <end position="41"/>
    </location>
</feature>
<keyword evidence="3" id="KW-1185">Reference proteome</keyword>
<organism evidence="2 3">
    <name type="scientific">Prorocentrum cordatum</name>
    <dbReference type="NCBI Taxonomy" id="2364126"/>
    <lineage>
        <taxon>Eukaryota</taxon>
        <taxon>Sar</taxon>
        <taxon>Alveolata</taxon>
        <taxon>Dinophyceae</taxon>
        <taxon>Prorocentrales</taxon>
        <taxon>Prorocentraceae</taxon>
        <taxon>Prorocentrum</taxon>
    </lineage>
</organism>
<protein>
    <submittedName>
        <fullName evidence="2">Uncharacterized protein</fullName>
    </submittedName>
</protein>
<sequence length="516" mass="54619">MDLMGASLARGRQLCARAGPEPWKHNETRNEGGCPNEWRPSNQRQREIDRFGACKARRLARRRRRDACETGLRAAGINTQTRYIVIQIPNQSKPHDGHQSDWKGDVQPEEQNAPPDTDLEAERLLGEPLDLARPAPPAVAYPTEVYLQARAEALVAAVGGDSGPAVADFVAILEQVLVNVLSQLEVEGIPASPIVHGRAVRAIRAVFDAAGLPPPSLGAPVSTAAAARPSGAPQDEPSPAPAAGDKPRFSDIIDPGAEGAFNHLLSKDDVTVARERRVAVTGGPPPEHARPSAAQISGLAALLKAKASPYVDFAVFGTFGRRRAKAGQFEAQAFVDGRLETRVLSGPSNFEAWRSSWQVLRSCLICLGAAPSAASDACEDGTRQLSILCPSNWGVILGADDAVRSEKWGALLEGHLAFNPDDDQARAHVTSATAPGGEPPVARSAHRWWMRAGRQRGPRGGGGQAGGQQRAQPPPQRQPQQQGPARQGSSAGGGGAPAADKPTEACNLCLEILRAC</sequence>
<proteinExistence type="predicted"/>
<evidence type="ECO:0000313" key="3">
    <source>
        <dbReference type="Proteomes" id="UP001189429"/>
    </source>
</evidence>
<dbReference type="Proteomes" id="UP001189429">
    <property type="component" value="Unassembled WGS sequence"/>
</dbReference>
<accession>A0ABN9PA99</accession>